<evidence type="ECO:0000313" key="2">
    <source>
        <dbReference type="Proteomes" id="UP001248709"/>
    </source>
</evidence>
<organism evidence="1 2">
    <name type="scientific">Paenibacillus forsythiae</name>
    <dbReference type="NCBI Taxonomy" id="365616"/>
    <lineage>
        <taxon>Bacteria</taxon>
        <taxon>Bacillati</taxon>
        <taxon>Bacillota</taxon>
        <taxon>Bacilli</taxon>
        <taxon>Bacillales</taxon>
        <taxon>Paenibacillaceae</taxon>
        <taxon>Paenibacillus</taxon>
    </lineage>
</organism>
<dbReference type="EMBL" id="JAUSUY010000003">
    <property type="protein sequence ID" value="MDT3425396.1"/>
    <property type="molecule type" value="Genomic_DNA"/>
</dbReference>
<dbReference type="Proteomes" id="UP001248709">
    <property type="component" value="Unassembled WGS sequence"/>
</dbReference>
<sequence>MSISAKVNGQFTPEFAAYTHLALANRIQNQVRGISSGTKTNSMNFKQFMEAIQKDQEVNHSYVRHVSADEEANNRVYGRNNGVNEFANQRFATIEKAYELGLVDRSGILMASFHTEA</sequence>
<accession>A0ABU3H3J6</accession>
<protein>
    <submittedName>
        <fullName evidence="1">Uncharacterized protein</fullName>
    </submittedName>
</protein>
<comment type="caution">
    <text evidence="1">The sequence shown here is derived from an EMBL/GenBank/DDBJ whole genome shotgun (WGS) entry which is preliminary data.</text>
</comment>
<evidence type="ECO:0000313" key="1">
    <source>
        <dbReference type="EMBL" id="MDT3425396.1"/>
    </source>
</evidence>
<dbReference type="RefSeq" id="WP_025701296.1">
    <property type="nucleotide sequence ID" value="NZ_JAUSUY010000003.1"/>
</dbReference>
<gene>
    <name evidence="1" type="ORF">J2Z22_000912</name>
</gene>
<keyword evidence="2" id="KW-1185">Reference proteome</keyword>
<proteinExistence type="predicted"/>
<name>A0ABU3H3J6_9BACL</name>
<reference evidence="1 2" key="1">
    <citation type="submission" date="2023-07" db="EMBL/GenBank/DDBJ databases">
        <title>Genomic Encyclopedia of Type Strains, Phase IV (KMG-IV): sequencing the most valuable type-strain genomes for metagenomic binning, comparative biology and taxonomic classification.</title>
        <authorList>
            <person name="Goeker M."/>
        </authorList>
    </citation>
    <scope>NUCLEOTIDE SEQUENCE [LARGE SCALE GENOMIC DNA]</scope>
    <source>
        <strain evidence="1 2">T98</strain>
    </source>
</reference>